<comment type="caution">
    <text evidence="4">The sequence shown here is derived from an EMBL/GenBank/DDBJ whole genome shotgun (WGS) entry which is preliminary data.</text>
</comment>
<dbReference type="AlphaFoldDB" id="A0A5J9V914"/>
<dbReference type="SUPFAM" id="SSF51430">
    <property type="entry name" value="NAD(P)-linked oxidoreductase"/>
    <property type="match status" value="1"/>
</dbReference>
<dbReference type="OrthoDB" id="2310150at2759"/>
<dbReference type="EMBL" id="RWGY01000011">
    <property type="protein sequence ID" value="TVU31984.1"/>
    <property type="molecule type" value="Genomic_DNA"/>
</dbReference>
<evidence type="ECO:0000259" key="3">
    <source>
        <dbReference type="Pfam" id="PF00248"/>
    </source>
</evidence>
<evidence type="ECO:0000256" key="1">
    <source>
        <dbReference type="ARBA" id="ARBA00022857"/>
    </source>
</evidence>
<gene>
    <name evidence="4" type="ORF">EJB05_23700</name>
</gene>
<name>A0A5J9V914_9POAL</name>
<feature type="domain" description="NADP-dependent oxidoreductase" evidence="3">
    <location>
        <begin position="58"/>
        <end position="369"/>
    </location>
</feature>
<dbReference type="InterPro" id="IPR036812">
    <property type="entry name" value="NAD(P)_OxRdtase_dom_sf"/>
</dbReference>
<dbReference type="Pfam" id="PF00248">
    <property type="entry name" value="Aldo_ket_red"/>
    <property type="match status" value="1"/>
</dbReference>
<dbReference type="CDD" id="cd19093">
    <property type="entry name" value="AKR_AtPLR-like"/>
    <property type="match status" value="1"/>
</dbReference>
<feature type="non-terminal residue" evidence="4">
    <location>
        <position position="1"/>
    </location>
</feature>
<keyword evidence="5" id="KW-1185">Reference proteome</keyword>
<dbReference type="GO" id="GO:0016491">
    <property type="term" value="F:oxidoreductase activity"/>
    <property type="evidence" value="ECO:0007669"/>
    <property type="project" value="UniProtKB-KW"/>
</dbReference>
<sequence>MALPPAIGAMPFAAQPHGHGGGCLRRPASPPSPAAALRLGPLFWPWEKVKVGPLSVSPMGFGTWAWGNKLLWGYQESMDSELQECFNLALRNGINLFDTADSYGTGKLNGQSERLLGKFIREYEGPIKSPDDVVIATKFAAYPWRLTSGQFVSACKSSLQRLQIDRLGIGQLHWSTANYAPLQERALWDGLVEMYDKVTALSNMSYPIGLVRAVGVSNYGPKQLLKIHSYLASKGVPLSSAQVQFSLLSMGDEQMELKAVCDSLGIRLIAYSPLGLGMLTGKYDASNLPNGPRSVLFRQILPGLESLLACLRRIAEKKGKTMSQVAINWCICKGTIPIPGVKTVRHVDENLGALGWRLSPAEISELESAAMAAPKKMIQNVFQTA</sequence>
<evidence type="ECO:0000256" key="2">
    <source>
        <dbReference type="ARBA" id="ARBA00023002"/>
    </source>
</evidence>
<proteinExistence type="predicted"/>
<dbReference type="PANTHER" id="PTHR43625">
    <property type="entry name" value="AFLATOXIN B1 ALDEHYDE REDUCTASE"/>
    <property type="match status" value="1"/>
</dbReference>
<protein>
    <recommendedName>
        <fullName evidence="3">NADP-dependent oxidoreductase domain-containing protein</fullName>
    </recommendedName>
</protein>
<organism evidence="4 5">
    <name type="scientific">Eragrostis curvula</name>
    <name type="common">weeping love grass</name>
    <dbReference type="NCBI Taxonomy" id="38414"/>
    <lineage>
        <taxon>Eukaryota</taxon>
        <taxon>Viridiplantae</taxon>
        <taxon>Streptophyta</taxon>
        <taxon>Embryophyta</taxon>
        <taxon>Tracheophyta</taxon>
        <taxon>Spermatophyta</taxon>
        <taxon>Magnoliopsida</taxon>
        <taxon>Liliopsida</taxon>
        <taxon>Poales</taxon>
        <taxon>Poaceae</taxon>
        <taxon>PACMAD clade</taxon>
        <taxon>Chloridoideae</taxon>
        <taxon>Eragrostideae</taxon>
        <taxon>Eragrostidinae</taxon>
        <taxon>Eragrostis</taxon>
    </lineage>
</organism>
<dbReference type="Gene3D" id="3.20.20.100">
    <property type="entry name" value="NADP-dependent oxidoreductase domain"/>
    <property type="match status" value="1"/>
</dbReference>
<accession>A0A5J9V914</accession>
<evidence type="ECO:0000313" key="4">
    <source>
        <dbReference type="EMBL" id="TVU31984.1"/>
    </source>
</evidence>
<keyword evidence="2" id="KW-0560">Oxidoreductase</keyword>
<dbReference type="Gramene" id="TVU31984">
    <property type="protein sequence ID" value="TVU31984"/>
    <property type="gene ID" value="EJB05_23700"/>
</dbReference>
<dbReference type="PANTHER" id="PTHR43625:SF5">
    <property type="entry name" value="PYRIDOXAL REDUCTASE, CHLOROPLASTIC"/>
    <property type="match status" value="1"/>
</dbReference>
<reference evidence="4 5" key="1">
    <citation type="journal article" date="2019" name="Sci. Rep.">
        <title>A high-quality genome of Eragrostis curvula grass provides insights into Poaceae evolution and supports new strategies to enhance forage quality.</title>
        <authorList>
            <person name="Carballo J."/>
            <person name="Santos B.A.C.M."/>
            <person name="Zappacosta D."/>
            <person name="Garbus I."/>
            <person name="Selva J.P."/>
            <person name="Gallo C.A."/>
            <person name="Diaz A."/>
            <person name="Albertini E."/>
            <person name="Caccamo M."/>
            <person name="Echenique V."/>
        </authorList>
    </citation>
    <scope>NUCLEOTIDE SEQUENCE [LARGE SCALE GENOMIC DNA]</scope>
    <source>
        <strain evidence="5">cv. Victoria</strain>
        <tissue evidence="4">Leaf</tissue>
    </source>
</reference>
<dbReference type="InterPro" id="IPR050791">
    <property type="entry name" value="Aldo-Keto_reductase"/>
</dbReference>
<evidence type="ECO:0000313" key="5">
    <source>
        <dbReference type="Proteomes" id="UP000324897"/>
    </source>
</evidence>
<keyword evidence="1" id="KW-0521">NADP</keyword>
<dbReference type="GO" id="GO:0005737">
    <property type="term" value="C:cytoplasm"/>
    <property type="evidence" value="ECO:0007669"/>
    <property type="project" value="TreeGrafter"/>
</dbReference>
<dbReference type="Proteomes" id="UP000324897">
    <property type="component" value="Chromosome 1"/>
</dbReference>
<dbReference type="InterPro" id="IPR023210">
    <property type="entry name" value="NADP_OxRdtase_dom"/>
</dbReference>